<dbReference type="InterPro" id="IPR036063">
    <property type="entry name" value="Smr_dom_sf"/>
</dbReference>
<protein>
    <submittedName>
        <fullName evidence="2">DNA-nicking endonuclease, Smr domain</fullName>
    </submittedName>
</protein>
<dbReference type="InterPro" id="IPR002625">
    <property type="entry name" value="Smr_dom"/>
</dbReference>
<evidence type="ECO:0000313" key="2">
    <source>
        <dbReference type="EMBL" id="SFT90843.1"/>
    </source>
</evidence>
<dbReference type="RefSeq" id="WP_090253193.1">
    <property type="nucleotide sequence ID" value="NZ_FPAS01000007.1"/>
</dbReference>
<keyword evidence="2" id="KW-0540">Nuclease</keyword>
<name>A0A1I7BUK3_9FLAO</name>
<gene>
    <name evidence="2" type="ORF">SAMN05216474_3096</name>
</gene>
<dbReference type="STRING" id="477690.SAMN05216474_3096"/>
<dbReference type="EMBL" id="FPAS01000007">
    <property type="protein sequence ID" value="SFT90843.1"/>
    <property type="molecule type" value="Genomic_DNA"/>
</dbReference>
<proteinExistence type="predicted"/>
<feature type="domain" description="Smr" evidence="1">
    <location>
        <begin position="117"/>
        <end position="180"/>
    </location>
</feature>
<dbReference type="GO" id="GO:0004519">
    <property type="term" value="F:endonuclease activity"/>
    <property type="evidence" value="ECO:0007669"/>
    <property type="project" value="UniProtKB-KW"/>
</dbReference>
<accession>A0A1I7BUK3</accession>
<dbReference type="OrthoDB" id="1524810at2"/>
<evidence type="ECO:0000259" key="1">
    <source>
        <dbReference type="PROSITE" id="PS50828"/>
    </source>
</evidence>
<evidence type="ECO:0000313" key="3">
    <source>
        <dbReference type="Proteomes" id="UP000236454"/>
    </source>
</evidence>
<keyword evidence="2" id="KW-0378">Hydrolase</keyword>
<keyword evidence="3" id="KW-1185">Reference proteome</keyword>
<dbReference type="Pfam" id="PF01713">
    <property type="entry name" value="Smr"/>
    <property type="match status" value="1"/>
</dbReference>
<sequence length="182" mass="21173">MNYKIGEKVTFMSEAGYAVIQSFKDANTVIIQDETGFNRDYPISELVKIQSENYAGGGYADKDNIEYEAEIKHTIKEQRLDFDTTDKQQVWEIDLHMHEIVEDDSAYDGGAKLRKQVREFKAFYKNARKNHIRKIIAIHGVGEGILKNEIRTYLDTQEFLEYYDADYREYGKGATAVELQYK</sequence>
<dbReference type="Proteomes" id="UP000236454">
    <property type="component" value="Unassembled WGS sequence"/>
</dbReference>
<keyword evidence="2" id="KW-0255">Endonuclease</keyword>
<dbReference type="AlphaFoldDB" id="A0A1I7BUK3"/>
<dbReference type="PROSITE" id="PS50828">
    <property type="entry name" value="SMR"/>
    <property type="match status" value="1"/>
</dbReference>
<dbReference type="Gene3D" id="3.30.1370.110">
    <property type="match status" value="1"/>
</dbReference>
<reference evidence="2 3" key="1">
    <citation type="submission" date="2016-10" db="EMBL/GenBank/DDBJ databases">
        <authorList>
            <person name="de Groot N.N."/>
        </authorList>
    </citation>
    <scope>NUCLEOTIDE SEQUENCE [LARGE SCALE GENOMIC DNA]</scope>
    <source>
        <strain evidence="2 3">CGMCC 1.7005</strain>
    </source>
</reference>
<organism evidence="2 3">
    <name type="scientific">Lishizhenia tianjinensis</name>
    <dbReference type="NCBI Taxonomy" id="477690"/>
    <lineage>
        <taxon>Bacteria</taxon>
        <taxon>Pseudomonadati</taxon>
        <taxon>Bacteroidota</taxon>
        <taxon>Flavobacteriia</taxon>
        <taxon>Flavobacteriales</taxon>
        <taxon>Crocinitomicaceae</taxon>
        <taxon>Lishizhenia</taxon>
    </lineage>
</organism>